<organism evidence="2 3">
    <name type="scientific">Gimesia panareensis</name>
    <dbReference type="NCBI Taxonomy" id="2527978"/>
    <lineage>
        <taxon>Bacteria</taxon>
        <taxon>Pseudomonadati</taxon>
        <taxon>Planctomycetota</taxon>
        <taxon>Planctomycetia</taxon>
        <taxon>Planctomycetales</taxon>
        <taxon>Planctomycetaceae</taxon>
        <taxon>Gimesia</taxon>
    </lineage>
</organism>
<proteinExistence type="predicted"/>
<dbReference type="AlphaFoldDB" id="A0A518FGZ1"/>
<feature type="domain" description="ABM" evidence="1">
    <location>
        <begin position="3"/>
        <end position="91"/>
    </location>
</feature>
<dbReference type="RefSeq" id="WP_145453695.1">
    <property type="nucleotide sequence ID" value="NZ_CP036317.1"/>
</dbReference>
<accession>A0A518FGZ1</accession>
<dbReference type="Pfam" id="PF03992">
    <property type="entry name" value="ABM"/>
    <property type="match status" value="1"/>
</dbReference>
<dbReference type="InterPro" id="IPR011008">
    <property type="entry name" value="Dimeric_a/b-barrel"/>
</dbReference>
<name>A0A518FGZ1_9PLAN</name>
<keyword evidence="2" id="KW-0560">Oxidoreductase</keyword>
<evidence type="ECO:0000313" key="3">
    <source>
        <dbReference type="Proteomes" id="UP000320839"/>
    </source>
</evidence>
<evidence type="ECO:0000313" key="2">
    <source>
        <dbReference type="EMBL" id="QDV15607.1"/>
    </source>
</evidence>
<gene>
    <name evidence="2" type="ORF">Pan153_02230</name>
</gene>
<dbReference type="PROSITE" id="PS51725">
    <property type="entry name" value="ABM"/>
    <property type="match status" value="1"/>
</dbReference>
<keyword evidence="2" id="KW-0503">Monooxygenase</keyword>
<dbReference type="SUPFAM" id="SSF54909">
    <property type="entry name" value="Dimeric alpha+beta barrel"/>
    <property type="match status" value="1"/>
</dbReference>
<sequence length="98" mass="10753">MSIVRINQFQAAAGKEDELFHFLKSLNSYITSSKGCLSYEVLQNIDDAADFTVIEKWESVEAHQDSVSNFPQEDMEAAMSLFGSAPSGQYYTSGGSNA</sequence>
<reference evidence="2 3" key="1">
    <citation type="submission" date="2019-02" db="EMBL/GenBank/DDBJ databases">
        <title>Deep-cultivation of Planctomycetes and their phenomic and genomic characterization uncovers novel biology.</title>
        <authorList>
            <person name="Wiegand S."/>
            <person name="Jogler M."/>
            <person name="Boedeker C."/>
            <person name="Pinto D."/>
            <person name="Vollmers J."/>
            <person name="Rivas-Marin E."/>
            <person name="Kohn T."/>
            <person name="Peeters S.H."/>
            <person name="Heuer A."/>
            <person name="Rast P."/>
            <person name="Oberbeckmann S."/>
            <person name="Bunk B."/>
            <person name="Jeske O."/>
            <person name="Meyerdierks A."/>
            <person name="Storesund J.E."/>
            <person name="Kallscheuer N."/>
            <person name="Luecker S."/>
            <person name="Lage O.M."/>
            <person name="Pohl T."/>
            <person name="Merkel B.J."/>
            <person name="Hornburger P."/>
            <person name="Mueller R.-W."/>
            <person name="Bruemmer F."/>
            <person name="Labrenz M."/>
            <person name="Spormann A.M."/>
            <person name="Op den Camp H."/>
            <person name="Overmann J."/>
            <person name="Amann R."/>
            <person name="Jetten M.S.M."/>
            <person name="Mascher T."/>
            <person name="Medema M.H."/>
            <person name="Devos D.P."/>
            <person name="Kaster A.-K."/>
            <person name="Ovreas L."/>
            <person name="Rohde M."/>
            <person name="Galperin M.Y."/>
            <person name="Jogler C."/>
        </authorList>
    </citation>
    <scope>NUCLEOTIDE SEQUENCE [LARGE SCALE GENOMIC DNA]</scope>
    <source>
        <strain evidence="2 3">Pan153</strain>
    </source>
</reference>
<dbReference type="GO" id="GO:0004497">
    <property type="term" value="F:monooxygenase activity"/>
    <property type="evidence" value="ECO:0007669"/>
    <property type="project" value="UniProtKB-KW"/>
</dbReference>
<dbReference type="InterPro" id="IPR007138">
    <property type="entry name" value="ABM_dom"/>
</dbReference>
<dbReference type="Proteomes" id="UP000320839">
    <property type="component" value="Chromosome"/>
</dbReference>
<dbReference type="OrthoDB" id="9806189at2"/>
<dbReference type="Gene3D" id="3.30.70.100">
    <property type="match status" value="1"/>
</dbReference>
<evidence type="ECO:0000259" key="1">
    <source>
        <dbReference type="PROSITE" id="PS51725"/>
    </source>
</evidence>
<protein>
    <submittedName>
        <fullName evidence="2">Antibiotic biosynthesis monooxygenase</fullName>
    </submittedName>
</protein>
<dbReference type="EMBL" id="CP036317">
    <property type="protein sequence ID" value="QDV15607.1"/>
    <property type="molecule type" value="Genomic_DNA"/>
</dbReference>